<evidence type="ECO:0000313" key="1">
    <source>
        <dbReference type="EMBL" id="KAJ8106885.1"/>
    </source>
</evidence>
<dbReference type="EMBL" id="JAPHNI010001054">
    <property type="protein sequence ID" value="KAJ8106885.1"/>
    <property type="molecule type" value="Genomic_DNA"/>
</dbReference>
<dbReference type="Proteomes" id="UP001153331">
    <property type="component" value="Unassembled WGS sequence"/>
</dbReference>
<organism evidence="1 2">
    <name type="scientific">Boeremia exigua</name>
    <dbReference type="NCBI Taxonomy" id="749465"/>
    <lineage>
        <taxon>Eukaryota</taxon>
        <taxon>Fungi</taxon>
        <taxon>Dikarya</taxon>
        <taxon>Ascomycota</taxon>
        <taxon>Pezizomycotina</taxon>
        <taxon>Dothideomycetes</taxon>
        <taxon>Pleosporomycetidae</taxon>
        <taxon>Pleosporales</taxon>
        <taxon>Pleosporineae</taxon>
        <taxon>Didymellaceae</taxon>
        <taxon>Boeremia</taxon>
    </lineage>
</organism>
<sequence>MLSLASLVSATVLFAQSTVAFNCSIKPIYVDIHKRVVHDSRTFQYGSFIGVGTGETESATSAQNHSLWPSLSQNHMSFGASGYCEKSTLPNCASSAGGFFNSNQSTTFVEKKNFQTLDVDFNSTLEGYFGQDTLRLYTHFFETDGASQTLVPNSTIEVATGGAIIPGRVGMGSSSTLLQDLASRDMIAGKTYSLYIGQGFDRAGGKVNGSNVFGGYDSGRFSGEPHQYPMNINSVNAMSVRIKDIIITPTGDRTNQSLFNPGDFPDMKSTPQVFEAQITTEQFPLSLPYQITQNFIKAASAQKDNYWGDNSLKAASSFNATLSIVLEDGFTITLPPEVLRNYSDITPIQHREENDNTPFLLGSAFLGQVYLMADYESKNFFLAPAVQKNNMVMPMTFCPKTVPSAYERPKQSPWQSQGLIGAVLGGVIGGFGCLAALYCLYVSWLRKSDERRLKRDLARNETAKLEKMDVESAPSFDGPPKKSGKEKHTTVALHTIHHHRDSSLRRGRGEVETDSDDVSASFLRLSSMTCSFPSSGLLVLSQHHADAPVVVCQVPGTRMHEVRFGVPGTTGVQDNERCGNVQEVPAQNLVSSTGMHKRLASAPQYWTQDRRATTGAMANVRTRAESGSTMSTTTIIAIVTAVGVVILGLLAALVLLIIRAVRRHKQLIADIDERGMTTTQAQNEAKLNEVTRPRAVLRRNTILPFNAKSGWGALPSVETIGSAAPSTNKPSDSAPDHYVPPSPVEPSKKTRWPFNHRKSSGHSVKMKKLKANRLSAVLEDTKPSSLVPILGNGQLSKSRPPPTLLKEYGSQPSSCQSLLQYHPAFRNQPLDMDTTESAFSEVSDGLQRAKSVHEASHETESVHVRQRSTSLHSQAVGKAPDVILPPLPLDIARFKDEAFKKFEFRNVPSRTSTSSLGSIDSSILNPRPSPAPVQSSMPRLPKITKREWKSTVLDKMNPLLEARESIYSLHGSMKSSAAEVETASPEARREFVEDSTALPTDSSTHTLGSVQTLGSVGSVKRAESITMSKVVSAGAPPSTPHSRTPKRRSKTLVSASGSPKREVMNPKLPAKSPRRQTSRASSRSSCGNPFQWDPAPLITTNKPPSALKGSPGARQGHRRGHSVRISLVPTVHSIRTRASSPNLTSEDEQSLVHRVGEHSPNRFMISDIQILPPLPTSDLFSPELSFAATSLKASLTPTSVSLPLLSYDQTFVVAPSDQVLPELPDREQNRLSTGSVFSLSRFPLPLSVIEPEDDTVIHISDHSIVLPVPETPFLQQYPFRIGTPERKSSPSPTSLIDLDEYSPAQAGLGFQTPANVAARAYQSACTPIPEESSVGSKGTLDRATNRYDDSPPVSPKTNSPPRFTLSDQFHLPIHETTIPEEGSPTTINPAMLTKDNFNVLNSGFGHSQGSLIQSANSSRISISIPNTSGLLDPFHNTAFPSPGSMESPTLRSQISSVYSSPSHSPHTSFSASIGHAPCSPRPNHATLPTLSLNFNTMPKLAPGPHGPHDSPARPRKAGAASGGTCV</sequence>
<evidence type="ECO:0000313" key="2">
    <source>
        <dbReference type="Proteomes" id="UP001153331"/>
    </source>
</evidence>
<proteinExistence type="predicted"/>
<gene>
    <name evidence="1" type="ORF">OPT61_g9245</name>
</gene>
<name>A0ACC2HV83_9PLEO</name>
<comment type="caution">
    <text evidence="1">The sequence shown here is derived from an EMBL/GenBank/DDBJ whole genome shotgun (WGS) entry which is preliminary data.</text>
</comment>
<accession>A0ACC2HV83</accession>
<protein>
    <submittedName>
        <fullName evidence="1">Uncharacterized protein</fullName>
    </submittedName>
</protein>
<reference evidence="1" key="1">
    <citation type="submission" date="2022-11" db="EMBL/GenBank/DDBJ databases">
        <title>Genome Sequence of Boeremia exigua.</title>
        <authorList>
            <person name="Buettner E."/>
        </authorList>
    </citation>
    <scope>NUCLEOTIDE SEQUENCE</scope>
    <source>
        <strain evidence="1">CU02</strain>
    </source>
</reference>
<keyword evidence="2" id="KW-1185">Reference proteome</keyword>